<reference evidence="2 3" key="1">
    <citation type="submission" date="2011-06" db="EMBL/GenBank/DDBJ databases">
        <title>The complete genome of Spirochaeta thermophila DSM 6578.</title>
        <authorList>
            <consortium name="US DOE Joint Genome Institute (JGI-PGF)"/>
            <person name="Lucas S."/>
            <person name="Lapidus A."/>
            <person name="Bruce D."/>
            <person name="Goodwin L."/>
            <person name="Pitluck S."/>
            <person name="Peters L."/>
            <person name="Kyrpides N."/>
            <person name="Mavromatis K."/>
            <person name="Ivanova N."/>
            <person name="Mikailova N."/>
            <person name="Pagani I."/>
            <person name="Chertkov O."/>
            <person name="Detter J.C."/>
            <person name="Tapia R."/>
            <person name="Han C."/>
            <person name="Land M."/>
            <person name="Hauser L."/>
            <person name="Markowitz V."/>
            <person name="Cheng J.-F."/>
            <person name="Hugenholtz P."/>
            <person name="Woyke T."/>
            <person name="Wu D."/>
            <person name="Spring S."/>
            <person name="Merkhoffer B."/>
            <person name="Schneider S."/>
            <person name="Klenk H.-P."/>
            <person name="Eisen J.A."/>
        </authorList>
    </citation>
    <scope>NUCLEOTIDE SEQUENCE [LARGE SCALE GENOMIC DNA]</scope>
    <source>
        <strain evidence="3">ATCC 700085 / DSM 6578 / Z-1203</strain>
    </source>
</reference>
<dbReference type="OrthoDB" id="9816297at2"/>
<dbReference type="Proteomes" id="UP000007254">
    <property type="component" value="Chromosome"/>
</dbReference>
<dbReference type="PANTHER" id="PTHR13696:SF99">
    <property type="entry name" value="COBYRINIC ACID AC-DIAMIDE SYNTHASE"/>
    <property type="match status" value="1"/>
</dbReference>
<accession>G0GG03</accession>
<dbReference type="Pfam" id="PF13614">
    <property type="entry name" value="AAA_31"/>
    <property type="match status" value="1"/>
</dbReference>
<dbReference type="PANTHER" id="PTHR13696">
    <property type="entry name" value="P-LOOP CONTAINING NUCLEOSIDE TRIPHOSPHATE HYDROLASE"/>
    <property type="match status" value="1"/>
</dbReference>
<name>G0GG03_WINT7</name>
<dbReference type="InterPro" id="IPR050678">
    <property type="entry name" value="DNA_Partitioning_ATPase"/>
</dbReference>
<organism evidence="2 3">
    <name type="scientific">Winmispira thermophila (strain ATCC 700085 / DSM 6578 / Z-1203)</name>
    <name type="common">Spirochaeta thermophila</name>
    <dbReference type="NCBI Taxonomy" id="869211"/>
    <lineage>
        <taxon>Bacteria</taxon>
        <taxon>Pseudomonadati</taxon>
        <taxon>Spirochaetota</taxon>
        <taxon>Spirochaetia</taxon>
        <taxon>Winmispirales</taxon>
        <taxon>Winmispiraceae</taxon>
        <taxon>Winmispira</taxon>
    </lineage>
</organism>
<dbReference type="InterPro" id="IPR025669">
    <property type="entry name" value="AAA_dom"/>
</dbReference>
<keyword evidence="3" id="KW-1185">Reference proteome</keyword>
<protein>
    <submittedName>
        <fullName evidence="2">Cobyrinic acid ac-diamide synthase</fullName>
    </submittedName>
</protein>
<evidence type="ECO:0000259" key="1">
    <source>
        <dbReference type="Pfam" id="PF13614"/>
    </source>
</evidence>
<evidence type="ECO:0000313" key="2">
    <source>
        <dbReference type="EMBL" id="AEJ62479.1"/>
    </source>
</evidence>
<dbReference type="STRING" id="869211.Spith_2224"/>
<sequence>MKVVSVYNVKGGVGKTTCAVNLAFLAARDGYTTLLWDLDPQGGATFYLTEQTELARSPRKILSKKSALLDAVIPTPYRDLFLLPADLSLRNVTILLDEMKRSRERIHEQLEKIGDRYDLVLLDAPPGLSLLSENLFSASDRILLPLVPTPLSLRAYLQISAFFSEHDLPAEKILPFFNMVDRRKKIHRTTLEEYSRLPEFLSAWIPQASVVEEMGKRRKPLPAFSRTTTASLAFLRLWEELKRNVGLIRDTDRGT</sequence>
<dbReference type="CDD" id="cd02042">
    <property type="entry name" value="ParAB_family"/>
    <property type="match status" value="1"/>
</dbReference>
<dbReference type="RefSeq" id="WP_014625786.1">
    <property type="nucleotide sequence ID" value="NC_017583.1"/>
</dbReference>
<dbReference type="SUPFAM" id="SSF52540">
    <property type="entry name" value="P-loop containing nucleoside triphosphate hydrolases"/>
    <property type="match status" value="1"/>
</dbReference>
<feature type="domain" description="AAA" evidence="1">
    <location>
        <begin position="1"/>
        <end position="159"/>
    </location>
</feature>
<evidence type="ECO:0000313" key="3">
    <source>
        <dbReference type="Proteomes" id="UP000007254"/>
    </source>
</evidence>
<dbReference type="EMBL" id="CP002903">
    <property type="protein sequence ID" value="AEJ62479.1"/>
    <property type="molecule type" value="Genomic_DNA"/>
</dbReference>
<dbReference type="AlphaFoldDB" id="G0GG03"/>
<dbReference type="Gene3D" id="3.40.50.300">
    <property type="entry name" value="P-loop containing nucleotide triphosphate hydrolases"/>
    <property type="match status" value="1"/>
</dbReference>
<proteinExistence type="predicted"/>
<dbReference type="InterPro" id="IPR027417">
    <property type="entry name" value="P-loop_NTPase"/>
</dbReference>
<dbReference type="KEGG" id="stq:Spith_2224"/>
<gene>
    <name evidence="2" type="ordered locus">Spith_2224</name>
</gene>
<dbReference type="HOGENOM" id="CLU_037612_1_4_12"/>